<dbReference type="Proteomes" id="UP000321947">
    <property type="component" value="Unassembled WGS sequence"/>
</dbReference>
<comment type="caution">
    <text evidence="3">The sequence shown here is derived from an EMBL/GenBank/DDBJ whole genome shotgun (WGS) entry which is preliminary data.</text>
</comment>
<evidence type="ECO:0000259" key="1">
    <source>
        <dbReference type="Pfam" id="PF07727"/>
    </source>
</evidence>
<evidence type="ECO:0000313" key="4">
    <source>
        <dbReference type="Proteomes" id="UP000321393"/>
    </source>
</evidence>
<dbReference type="CDD" id="cd09272">
    <property type="entry name" value="RNase_HI_RT_Ty1"/>
    <property type="match status" value="1"/>
</dbReference>
<dbReference type="OrthoDB" id="1917367at2759"/>
<dbReference type="AlphaFoldDB" id="A0A5D3DDL5"/>
<evidence type="ECO:0000313" key="3">
    <source>
        <dbReference type="EMBL" id="TYK21540.1"/>
    </source>
</evidence>
<dbReference type="InterPro" id="IPR043502">
    <property type="entry name" value="DNA/RNA_pol_sf"/>
</dbReference>
<dbReference type="Proteomes" id="UP000321393">
    <property type="component" value="Unassembled WGS sequence"/>
</dbReference>
<dbReference type="PANTHER" id="PTHR11439:SF517">
    <property type="entry name" value="CYSTEINE-RICH RLK (RECEPTOR-LIKE PROTEIN KINASE) 8"/>
    <property type="match status" value="1"/>
</dbReference>
<dbReference type="EMBL" id="SSTD01005565">
    <property type="protein sequence ID" value="TYK21540.1"/>
    <property type="molecule type" value="Genomic_DNA"/>
</dbReference>
<sequence>MQRAMDEEIEAIKRNNTWELTDLPKGHKTIGVKWVYKIKLKENDEVDKYKVRLVAKGYKQEFDVDYKEVFAPVARHDTIRLVVSLAAQNSWLLFQLDVKSAFLYGQVPNGELQSSTRPDIMHVVSIISRYVEFPTEMHLLAAKRIFRYLQGTSEYGLFYKKGEKSSLVGFTDSDYAGDLGDRKSTSVYVFMMSSVAISWCSKKQPIVTLSTTEAKFVATTIYTCQAI</sequence>
<dbReference type="InterPro" id="IPR013103">
    <property type="entry name" value="RVT_2"/>
</dbReference>
<dbReference type="EMBL" id="SSTE01005687">
    <property type="protein sequence ID" value="KAA0060231.1"/>
    <property type="molecule type" value="Genomic_DNA"/>
</dbReference>
<accession>A0A5D3DDL5</accession>
<protein>
    <submittedName>
        <fullName evidence="3">Retrovirus-related Pol polyprotein from transposon TNT 1-94</fullName>
    </submittedName>
</protein>
<dbReference type="SUPFAM" id="SSF56672">
    <property type="entry name" value="DNA/RNA polymerases"/>
    <property type="match status" value="1"/>
</dbReference>
<organism evidence="3 5">
    <name type="scientific">Cucumis melo var. makuwa</name>
    <name type="common">Oriental melon</name>
    <dbReference type="NCBI Taxonomy" id="1194695"/>
    <lineage>
        <taxon>Eukaryota</taxon>
        <taxon>Viridiplantae</taxon>
        <taxon>Streptophyta</taxon>
        <taxon>Embryophyta</taxon>
        <taxon>Tracheophyta</taxon>
        <taxon>Spermatophyta</taxon>
        <taxon>Magnoliopsida</taxon>
        <taxon>eudicotyledons</taxon>
        <taxon>Gunneridae</taxon>
        <taxon>Pentapetalae</taxon>
        <taxon>rosids</taxon>
        <taxon>fabids</taxon>
        <taxon>Cucurbitales</taxon>
        <taxon>Cucurbitaceae</taxon>
        <taxon>Benincaseae</taxon>
        <taxon>Cucumis</taxon>
    </lineage>
</organism>
<gene>
    <name evidence="3" type="ORF">E5676_scaffold275G00260</name>
    <name evidence="2" type="ORF">E6C27_scaffold386G00620</name>
</gene>
<dbReference type="PANTHER" id="PTHR11439">
    <property type="entry name" value="GAG-POL-RELATED RETROTRANSPOSON"/>
    <property type="match status" value="1"/>
</dbReference>
<name>A0A5D3DDL5_CUCMM</name>
<evidence type="ECO:0000313" key="5">
    <source>
        <dbReference type="Proteomes" id="UP000321947"/>
    </source>
</evidence>
<dbReference type="Pfam" id="PF07727">
    <property type="entry name" value="RVT_2"/>
    <property type="match status" value="1"/>
</dbReference>
<proteinExistence type="predicted"/>
<evidence type="ECO:0000313" key="2">
    <source>
        <dbReference type="EMBL" id="KAA0060231.1"/>
    </source>
</evidence>
<reference evidence="4 5" key="1">
    <citation type="submission" date="2019-08" db="EMBL/GenBank/DDBJ databases">
        <title>Draft genome sequences of two oriental melons (Cucumis melo L. var makuwa).</title>
        <authorList>
            <person name="Kwon S.-Y."/>
        </authorList>
    </citation>
    <scope>NUCLEOTIDE SEQUENCE [LARGE SCALE GENOMIC DNA]</scope>
    <source>
        <strain evidence="5">cv. Chang Bougi</strain>
        <strain evidence="4">cv. SW 3</strain>
        <tissue evidence="3">Leaf</tissue>
    </source>
</reference>
<feature type="domain" description="Reverse transcriptase Ty1/copia-type" evidence="1">
    <location>
        <begin position="15"/>
        <end position="107"/>
    </location>
</feature>